<dbReference type="EMBL" id="HBKN01010293">
    <property type="protein sequence ID" value="CAE2276654.1"/>
    <property type="molecule type" value="Transcribed_RNA"/>
</dbReference>
<reference evidence="11" key="1">
    <citation type="submission" date="2021-01" db="EMBL/GenBank/DDBJ databases">
        <authorList>
            <person name="Corre E."/>
            <person name="Pelletier E."/>
            <person name="Niang G."/>
            <person name="Scheremetjew M."/>
            <person name="Finn R."/>
            <person name="Kale V."/>
            <person name="Holt S."/>
            <person name="Cochrane G."/>
            <person name="Meng A."/>
            <person name="Brown T."/>
            <person name="Cohen L."/>
        </authorList>
    </citation>
    <scope>NUCLEOTIDE SEQUENCE</scope>
    <source>
        <strain evidence="11">CCMP 2712</strain>
    </source>
</reference>
<evidence type="ECO:0000313" key="9">
    <source>
        <dbReference type="EMBL" id="CAE2276646.1"/>
    </source>
</evidence>
<evidence type="ECO:0000256" key="3">
    <source>
        <dbReference type="ARBA" id="ARBA00022554"/>
    </source>
</evidence>
<gene>
    <name evidence="9" type="ORF">GTHE00462_LOCUS8135</name>
    <name evidence="10" type="ORF">GTHE00462_LOCUS8137</name>
    <name evidence="11" type="ORF">GTHE00462_LOCUS8139</name>
</gene>
<dbReference type="InterPro" id="IPR045156">
    <property type="entry name" value="Vac8"/>
</dbReference>
<evidence type="ECO:0000256" key="6">
    <source>
        <dbReference type="ARBA" id="ARBA00023288"/>
    </source>
</evidence>
<dbReference type="AlphaFoldDB" id="A0A6U5XZT1"/>
<dbReference type="InterPro" id="IPR016024">
    <property type="entry name" value="ARM-type_fold"/>
</dbReference>
<comment type="subcellular location">
    <subcellularLocation>
        <location evidence="1">Vacuole membrane</location>
        <topology evidence="1">Lipid-anchor</topology>
    </subcellularLocation>
</comment>
<evidence type="ECO:0000256" key="4">
    <source>
        <dbReference type="ARBA" id="ARBA00022737"/>
    </source>
</evidence>
<dbReference type="InterPro" id="IPR000225">
    <property type="entry name" value="Armadillo"/>
</dbReference>
<feature type="repeat" description="ARM" evidence="8">
    <location>
        <begin position="235"/>
        <end position="277"/>
    </location>
</feature>
<dbReference type="EMBL" id="HBKN01010295">
    <property type="protein sequence ID" value="CAE2276660.1"/>
    <property type="molecule type" value="Transcribed_RNA"/>
</dbReference>
<dbReference type="PANTHER" id="PTHR47249:SF1">
    <property type="entry name" value="VACUOLAR PROTEIN 8"/>
    <property type="match status" value="1"/>
</dbReference>
<accession>A0A6U5XZT1</accession>
<keyword evidence="4" id="KW-0677">Repeat</keyword>
<proteinExistence type="inferred from homology"/>
<keyword evidence="6" id="KW-0449">Lipoprotein</keyword>
<protein>
    <recommendedName>
        <fullName evidence="7">Vacuolar protein 8</fullName>
    </recommendedName>
</protein>
<evidence type="ECO:0000313" key="11">
    <source>
        <dbReference type="EMBL" id="CAE2276660.1"/>
    </source>
</evidence>
<evidence type="ECO:0000256" key="5">
    <source>
        <dbReference type="ARBA" id="ARBA00023136"/>
    </source>
</evidence>
<dbReference type="PANTHER" id="PTHR47249">
    <property type="entry name" value="VACUOLAR PROTEIN 8"/>
    <property type="match status" value="1"/>
</dbReference>
<keyword evidence="5" id="KW-0472">Membrane</keyword>
<dbReference type="InterPro" id="IPR011989">
    <property type="entry name" value="ARM-like"/>
</dbReference>
<dbReference type="PROSITE" id="PS50176">
    <property type="entry name" value="ARM_REPEAT"/>
    <property type="match status" value="1"/>
</dbReference>
<dbReference type="Pfam" id="PF00514">
    <property type="entry name" value="Arm"/>
    <property type="match status" value="1"/>
</dbReference>
<evidence type="ECO:0000256" key="1">
    <source>
        <dbReference type="ARBA" id="ARBA00004592"/>
    </source>
</evidence>
<keyword evidence="3" id="KW-0926">Vacuole</keyword>
<dbReference type="GO" id="GO:0071562">
    <property type="term" value="P:nucleus-vacuole junction assembly"/>
    <property type="evidence" value="ECO:0007669"/>
    <property type="project" value="InterPro"/>
</dbReference>
<dbReference type="GO" id="GO:0005774">
    <property type="term" value="C:vacuolar membrane"/>
    <property type="evidence" value="ECO:0007669"/>
    <property type="project" value="UniProtKB-SubCell"/>
</dbReference>
<evidence type="ECO:0000313" key="10">
    <source>
        <dbReference type="EMBL" id="CAE2276654.1"/>
    </source>
</evidence>
<organism evidence="11">
    <name type="scientific">Guillardia theta</name>
    <name type="common">Cryptophyte</name>
    <name type="synonym">Cryptomonas phi</name>
    <dbReference type="NCBI Taxonomy" id="55529"/>
    <lineage>
        <taxon>Eukaryota</taxon>
        <taxon>Cryptophyceae</taxon>
        <taxon>Pyrenomonadales</taxon>
        <taxon>Geminigeraceae</taxon>
        <taxon>Guillardia</taxon>
    </lineage>
</organism>
<evidence type="ECO:0000256" key="2">
    <source>
        <dbReference type="ARBA" id="ARBA00005462"/>
    </source>
</evidence>
<evidence type="ECO:0000256" key="8">
    <source>
        <dbReference type="PROSITE-ProRule" id="PRU00259"/>
    </source>
</evidence>
<dbReference type="EMBL" id="HBKN01010291">
    <property type="protein sequence ID" value="CAE2276646.1"/>
    <property type="molecule type" value="Transcribed_RNA"/>
</dbReference>
<dbReference type="SMART" id="SM00185">
    <property type="entry name" value="ARM"/>
    <property type="match status" value="3"/>
</dbReference>
<sequence>MEVELTGILEDDVRTLVIEILNGTQESLPRVTSTIARLARTGVEERTSLFEGEALGALSTLCTKDNEIKIQVHAAYAISALASNFTSTMDENRVYAYGDVQTEALQLKLVHTLTSSLTSWHPELQAAAADALASLCYRNTEVRREMGRLDACRLLVNLLYSQHVDVHKAALCALRAYCVDPARAQEIEQRECLSQVCKLARSDKDDVIFRALSLAWMLAGVDSIKEKLASEETGGFLKHVVLLLRSNNRHVKSMAAILLRKLSLIRENAKKVFDEGAHTELVSVLFDTDDTTKVNVVGCLHLLCSERRQRETIATNQDLTEFLSTTRHVQRREGKAKPSSALVSSSKKLFDLLFPSKEEEGEDRFSLR</sequence>
<dbReference type="Gene3D" id="1.25.10.10">
    <property type="entry name" value="Leucine-rich Repeat Variant"/>
    <property type="match status" value="2"/>
</dbReference>
<dbReference type="SUPFAM" id="SSF48371">
    <property type="entry name" value="ARM repeat"/>
    <property type="match status" value="1"/>
</dbReference>
<evidence type="ECO:0000256" key="7">
    <source>
        <dbReference type="ARBA" id="ARBA00026209"/>
    </source>
</evidence>
<comment type="similarity">
    <text evidence="2">Belongs to the beta-catenin family.</text>
</comment>
<name>A0A6U5XZT1_GUITH</name>
<dbReference type="GO" id="GO:0043495">
    <property type="term" value="F:protein-membrane adaptor activity"/>
    <property type="evidence" value="ECO:0007669"/>
    <property type="project" value="InterPro"/>
</dbReference>